<dbReference type="OrthoDB" id="8447818at2"/>
<protein>
    <recommendedName>
        <fullName evidence="1">Swt1-like HEPN domain-containing protein</fullName>
    </recommendedName>
</protein>
<dbReference type="RefSeq" id="WP_139860174.1">
    <property type="nucleotide sequence ID" value="NZ_CAADFC020000011.1"/>
</dbReference>
<proteinExistence type="predicted"/>
<reference evidence="2" key="1">
    <citation type="submission" date="2019-02" db="EMBL/GenBank/DDBJ databases">
        <authorList>
            <person name="Pothier F.J."/>
        </authorList>
    </citation>
    <scope>NUCLEOTIDE SEQUENCE</scope>
    <source>
        <strain evidence="2">CI-1B</strain>
    </source>
</reference>
<dbReference type="Pfam" id="PF18731">
    <property type="entry name" value="HEPN_Swt1"/>
    <property type="match status" value="1"/>
</dbReference>
<gene>
    <name evidence="2" type="ORF">CI1B_31040</name>
</gene>
<evidence type="ECO:0000313" key="3">
    <source>
        <dbReference type="Proteomes" id="UP000328092"/>
    </source>
</evidence>
<organism evidence="2 3">
    <name type="scientific">Bradyrhizobium ivorense</name>
    <dbReference type="NCBI Taxonomy" id="2511166"/>
    <lineage>
        <taxon>Bacteria</taxon>
        <taxon>Pseudomonadati</taxon>
        <taxon>Pseudomonadota</taxon>
        <taxon>Alphaproteobacteria</taxon>
        <taxon>Hyphomicrobiales</taxon>
        <taxon>Nitrobacteraceae</taxon>
        <taxon>Bradyrhizobium</taxon>
    </lineage>
</organism>
<feature type="domain" description="Swt1-like HEPN" evidence="1">
    <location>
        <begin position="272"/>
        <end position="398"/>
    </location>
</feature>
<keyword evidence="3" id="KW-1185">Reference proteome</keyword>
<comment type="caution">
    <text evidence="2">The sequence shown here is derived from an EMBL/GenBank/DDBJ whole genome shotgun (WGS) entry which is preliminary data.</text>
</comment>
<accession>A0A508T817</accession>
<evidence type="ECO:0000259" key="1">
    <source>
        <dbReference type="Pfam" id="PF18731"/>
    </source>
</evidence>
<name>A0A508T817_9BRAD</name>
<sequence>MKLTDQILRQIENSERLTKQLTIVEKFSAPNLTGAGAGIERLQRMQKLAAGLDLSKYAEAARLASGALASVKASMVAGSDLSETMHKLTEVPSALKFLQDQAARYEQLFRPTAQQDFLRLSEVAASLTTPKWPSQIALLGDNIQRQLESIRAPLIQMQDSLRSLRGFGELSAIGAAVRSIEPFDPSLVGALRRDLGDWRDAEAEPAELIDDPGGRVALYEERGFNVELTEFPAEGFESALVATGIDLGAVNDALAPPPAEMVPAFNVHAYQWLFVFEGELRAFILKRLMEAAGDDWEARLPSGMRDRWQDKKAKALSEGECEQPLIHYADFADYVDIILGKANWRDCFKSTFKREEAIREGFNRLRPIRLMTAHMRFMTHEEWLILNLEVRRILRAIGIRI</sequence>
<dbReference type="AlphaFoldDB" id="A0A508T817"/>
<dbReference type="InterPro" id="IPR041650">
    <property type="entry name" value="HEPN_Swt1"/>
</dbReference>
<dbReference type="Proteomes" id="UP000328092">
    <property type="component" value="Unassembled WGS sequence"/>
</dbReference>
<dbReference type="EMBL" id="CAADFC020000011">
    <property type="protein sequence ID" value="VIO70450.1"/>
    <property type="molecule type" value="Genomic_DNA"/>
</dbReference>
<evidence type="ECO:0000313" key="2">
    <source>
        <dbReference type="EMBL" id="VIO70450.1"/>
    </source>
</evidence>